<dbReference type="RefSeq" id="WP_045264189.1">
    <property type="nucleotide sequence ID" value="NZ_JYIV01000027.1"/>
</dbReference>
<dbReference type="Proteomes" id="UP000033725">
    <property type="component" value="Unassembled WGS sequence"/>
</dbReference>
<dbReference type="InterPro" id="IPR023485">
    <property type="entry name" value="Ptyr_pPase"/>
</dbReference>
<dbReference type="GO" id="GO:0046685">
    <property type="term" value="P:response to arsenic-containing substance"/>
    <property type="evidence" value="ECO:0007669"/>
    <property type="project" value="UniProtKB-KW"/>
</dbReference>
<accession>A0A0F0KK94</accession>
<protein>
    <submittedName>
        <fullName evidence="3">Protein ArsC</fullName>
        <ecNumber evidence="3">3.1.3.48</ecNumber>
    </submittedName>
</protein>
<dbReference type="OrthoDB" id="9784339at2"/>
<dbReference type="CDD" id="cd00090">
    <property type="entry name" value="HTH_ARSR"/>
    <property type="match status" value="1"/>
</dbReference>
<dbReference type="PROSITE" id="PS50987">
    <property type="entry name" value="HTH_ARSR_2"/>
    <property type="match status" value="1"/>
</dbReference>
<comment type="caution">
    <text evidence="3">The sequence shown here is derived from an EMBL/GenBank/DDBJ whole genome shotgun (WGS) entry which is preliminary data.</text>
</comment>
<dbReference type="SMART" id="SM00347">
    <property type="entry name" value="HTH_MARR"/>
    <property type="match status" value="1"/>
</dbReference>
<dbReference type="SUPFAM" id="SSF52788">
    <property type="entry name" value="Phosphotyrosine protein phosphatases I"/>
    <property type="match status" value="1"/>
</dbReference>
<feature type="domain" description="HTH arsR-type" evidence="2">
    <location>
        <begin position="4"/>
        <end position="98"/>
    </location>
</feature>
<sequence length="224" mass="24096">MNTERTDQVEARAAKHAALGDPSRLRIVDRLTLGDLSPTEIGVALGLPSNLVTHHLNVLESVGMVSRSRSEADKRRSYVHLTETALRGLTPGRVERADRVVFVCTANSARSQLAAALWSTRSSIPASSGGTHPAERIDPGAVATAERHALALPTESPRALTSVLTDSDFVVTVCDNAHEEIGVTGHLHWSIPDPVRIGTDDAFDTTYDELERRIAELAPRLAAS</sequence>
<dbReference type="Pfam" id="PF12840">
    <property type="entry name" value="HTH_20"/>
    <property type="match status" value="1"/>
</dbReference>
<dbReference type="SMART" id="SM00418">
    <property type="entry name" value="HTH_ARSR"/>
    <property type="match status" value="1"/>
</dbReference>
<dbReference type="PATRIC" id="fig|82380.10.peg.2341"/>
<proteinExistence type="predicted"/>
<dbReference type="InterPro" id="IPR036390">
    <property type="entry name" value="WH_DNA-bd_sf"/>
</dbReference>
<dbReference type="EC" id="3.1.3.48" evidence="3"/>
<dbReference type="Gene3D" id="1.10.10.10">
    <property type="entry name" value="Winged helix-like DNA-binding domain superfamily/Winged helix DNA-binding domain"/>
    <property type="match status" value="1"/>
</dbReference>
<evidence type="ECO:0000313" key="3">
    <source>
        <dbReference type="EMBL" id="KJL21312.1"/>
    </source>
</evidence>
<gene>
    <name evidence="3" type="primary">arsC</name>
    <name evidence="3" type="ORF">RN51_02327</name>
</gene>
<dbReference type="InterPro" id="IPR036196">
    <property type="entry name" value="Ptyr_pPase_sf"/>
</dbReference>
<dbReference type="PANTHER" id="PTHR43428:SF1">
    <property type="entry name" value="ARSENATE REDUCTASE"/>
    <property type="match status" value="1"/>
</dbReference>
<evidence type="ECO:0000256" key="1">
    <source>
        <dbReference type="ARBA" id="ARBA00022849"/>
    </source>
</evidence>
<keyword evidence="3" id="KW-0378">Hydrolase</keyword>
<dbReference type="GO" id="GO:0003700">
    <property type="term" value="F:DNA-binding transcription factor activity"/>
    <property type="evidence" value="ECO:0007669"/>
    <property type="project" value="InterPro"/>
</dbReference>
<reference evidence="3 4" key="1">
    <citation type="submission" date="2015-02" db="EMBL/GenBank/DDBJ databases">
        <title>Draft genome sequences of ten Microbacterium spp. with emphasis on heavy metal contaminated environments.</title>
        <authorList>
            <person name="Corretto E."/>
        </authorList>
    </citation>
    <scope>NUCLEOTIDE SEQUENCE [LARGE SCALE GENOMIC DNA]</scope>
    <source>
        <strain evidence="3 4">BEL163</strain>
    </source>
</reference>
<dbReference type="AlphaFoldDB" id="A0A0F0KK94"/>
<evidence type="ECO:0000259" key="2">
    <source>
        <dbReference type="PROSITE" id="PS50987"/>
    </source>
</evidence>
<keyword evidence="1" id="KW-0059">Arsenical resistance</keyword>
<dbReference type="Pfam" id="PF01451">
    <property type="entry name" value="LMWPc"/>
    <property type="match status" value="1"/>
</dbReference>
<dbReference type="SMART" id="SM00226">
    <property type="entry name" value="LMWPc"/>
    <property type="match status" value="1"/>
</dbReference>
<dbReference type="GO" id="GO:0004725">
    <property type="term" value="F:protein tyrosine phosphatase activity"/>
    <property type="evidence" value="ECO:0007669"/>
    <property type="project" value="UniProtKB-EC"/>
</dbReference>
<dbReference type="InterPro" id="IPR001845">
    <property type="entry name" value="HTH_ArsR_DNA-bd_dom"/>
</dbReference>
<organism evidence="3 4">
    <name type="scientific">Microbacterium oxydans</name>
    <dbReference type="NCBI Taxonomy" id="82380"/>
    <lineage>
        <taxon>Bacteria</taxon>
        <taxon>Bacillati</taxon>
        <taxon>Actinomycetota</taxon>
        <taxon>Actinomycetes</taxon>
        <taxon>Micrococcales</taxon>
        <taxon>Microbacteriaceae</taxon>
        <taxon>Microbacterium</taxon>
    </lineage>
</organism>
<dbReference type="EMBL" id="JYIV01000027">
    <property type="protein sequence ID" value="KJL21312.1"/>
    <property type="molecule type" value="Genomic_DNA"/>
</dbReference>
<dbReference type="PANTHER" id="PTHR43428">
    <property type="entry name" value="ARSENATE REDUCTASE"/>
    <property type="match status" value="1"/>
</dbReference>
<dbReference type="InterPro" id="IPR000835">
    <property type="entry name" value="HTH_MarR-typ"/>
</dbReference>
<dbReference type="InterPro" id="IPR036388">
    <property type="entry name" value="WH-like_DNA-bd_sf"/>
</dbReference>
<dbReference type="InterPro" id="IPR011991">
    <property type="entry name" value="ArsR-like_HTH"/>
</dbReference>
<evidence type="ECO:0000313" key="4">
    <source>
        <dbReference type="Proteomes" id="UP000033725"/>
    </source>
</evidence>
<dbReference type="Gene3D" id="3.40.50.2300">
    <property type="match status" value="1"/>
</dbReference>
<dbReference type="SUPFAM" id="SSF46785">
    <property type="entry name" value="Winged helix' DNA-binding domain"/>
    <property type="match status" value="1"/>
</dbReference>
<name>A0A0F0KK94_9MICO</name>